<accession>A0A2M7BY79</accession>
<evidence type="ECO:0000256" key="9">
    <source>
        <dbReference type="ARBA" id="ARBA00022723"/>
    </source>
</evidence>
<comment type="similarity">
    <text evidence="3">Belongs to the class-II aminoacyl-tRNA synthetase family. Phe-tRNA synthetase alpha subunit type 1 subfamily.</text>
</comment>
<dbReference type="GO" id="GO:0006432">
    <property type="term" value="P:phenylalanyl-tRNA aminoacylation"/>
    <property type="evidence" value="ECO:0007669"/>
    <property type="project" value="InterPro"/>
</dbReference>
<dbReference type="HAMAP" id="MF_00281">
    <property type="entry name" value="Phe_tRNA_synth_alpha1"/>
    <property type="match status" value="1"/>
</dbReference>
<gene>
    <name evidence="18" type="ORF">COS47_01660</name>
</gene>
<dbReference type="FunFam" id="3.30.930.10:FF:000089">
    <property type="entry name" value="Phenylalanine--tRNA ligase alpha subunit"/>
    <property type="match status" value="1"/>
</dbReference>
<dbReference type="SUPFAM" id="SSF55681">
    <property type="entry name" value="Class II aaRS and biotin synthetases"/>
    <property type="match status" value="1"/>
</dbReference>
<feature type="non-terminal residue" evidence="18">
    <location>
        <position position="1"/>
    </location>
</feature>
<comment type="subunit">
    <text evidence="4">Tetramer of two alpha and two beta subunits.</text>
</comment>
<evidence type="ECO:0000256" key="15">
    <source>
        <dbReference type="ARBA" id="ARBA00030612"/>
    </source>
</evidence>
<dbReference type="Proteomes" id="UP000230324">
    <property type="component" value="Unassembled WGS sequence"/>
</dbReference>
<organism evidence="18 19">
    <name type="scientific">Candidatus Nealsonbacteria bacterium CG03_land_8_20_14_0_80_36_12</name>
    <dbReference type="NCBI Taxonomy" id="1974701"/>
    <lineage>
        <taxon>Bacteria</taxon>
        <taxon>Candidatus Nealsoniibacteriota</taxon>
    </lineage>
</organism>
<dbReference type="InterPro" id="IPR004188">
    <property type="entry name" value="Phe-tRNA_ligase_II_N"/>
</dbReference>
<keyword evidence="12" id="KW-0460">Magnesium</keyword>
<evidence type="ECO:0000256" key="3">
    <source>
        <dbReference type="ARBA" id="ARBA00010207"/>
    </source>
</evidence>
<protein>
    <recommendedName>
        <fullName evidence="6">Phenylalanine--tRNA ligase alpha subunit</fullName>
        <ecNumber evidence="5">6.1.1.20</ecNumber>
    </recommendedName>
    <alternativeName>
        <fullName evidence="15">Phenylalanyl-tRNA synthetase alpha subunit</fullName>
    </alternativeName>
</protein>
<keyword evidence="14" id="KW-0030">Aminoacyl-tRNA synthetase</keyword>
<keyword evidence="8 18" id="KW-0436">Ligase</keyword>
<name>A0A2M7BY79_9BACT</name>
<evidence type="ECO:0000256" key="12">
    <source>
        <dbReference type="ARBA" id="ARBA00022842"/>
    </source>
</evidence>
<dbReference type="GO" id="GO:0000049">
    <property type="term" value="F:tRNA binding"/>
    <property type="evidence" value="ECO:0007669"/>
    <property type="project" value="InterPro"/>
</dbReference>
<evidence type="ECO:0000259" key="17">
    <source>
        <dbReference type="PROSITE" id="PS50862"/>
    </source>
</evidence>
<evidence type="ECO:0000256" key="13">
    <source>
        <dbReference type="ARBA" id="ARBA00022917"/>
    </source>
</evidence>
<dbReference type="Gene3D" id="3.30.930.10">
    <property type="entry name" value="Bira Bifunctional Protein, Domain 2"/>
    <property type="match status" value="1"/>
</dbReference>
<keyword evidence="13" id="KW-0648">Protein biosynthesis</keyword>
<dbReference type="InterPro" id="IPR045864">
    <property type="entry name" value="aa-tRNA-synth_II/BPL/LPL"/>
</dbReference>
<evidence type="ECO:0000256" key="8">
    <source>
        <dbReference type="ARBA" id="ARBA00022598"/>
    </source>
</evidence>
<evidence type="ECO:0000256" key="2">
    <source>
        <dbReference type="ARBA" id="ARBA00004496"/>
    </source>
</evidence>
<evidence type="ECO:0000256" key="4">
    <source>
        <dbReference type="ARBA" id="ARBA00011209"/>
    </source>
</evidence>
<keyword evidence="10" id="KW-0547">Nucleotide-binding</keyword>
<dbReference type="GO" id="GO:0046872">
    <property type="term" value="F:metal ion binding"/>
    <property type="evidence" value="ECO:0007669"/>
    <property type="project" value="UniProtKB-KW"/>
</dbReference>
<dbReference type="EMBL" id="PEUV01000033">
    <property type="protein sequence ID" value="PIV12626.1"/>
    <property type="molecule type" value="Genomic_DNA"/>
</dbReference>
<evidence type="ECO:0000256" key="14">
    <source>
        <dbReference type="ARBA" id="ARBA00023146"/>
    </source>
</evidence>
<proteinExistence type="inferred from homology"/>
<keyword evidence="9" id="KW-0479">Metal-binding</keyword>
<feature type="domain" description="Aminoacyl-transfer RNA synthetases class-II family profile" evidence="17">
    <location>
        <begin position="66"/>
        <end position="298"/>
    </location>
</feature>
<keyword evidence="11" id="KW-0067">ATP-binding</keyword>
<dbReference type="EC" id="6.1.1.20" evidence="5"/>
<evidence type="ECO:0000256" key="5">
    <source>
        <dbReference type="ARBA" id="ARBA00012814"/>
    </source>
</evidence>
<dbReference type="InterPro" id="IPR022911">
    <property type="entry name" value="Phe_tRNA_ligase_alpha1_bac"/>
</dbReference>
<dbReference type="InterPro" id="IPR002319">
    <property type="entry name" value="Phenylalanyl-tRNA_Synthase"/>
</dbReference>
<comment type="cofactor">
    <cofactor evidence="1">
        <name>Mg(2+)</name>
        <dbReference type="ChEBI" id="CHEBI:18420"/>
    </cofactor>
</comment>
<evidence type="ECO:0000256" key="10">
    <source>
        <dbReference type="ARBA" id="ARBA00022741"/>
    </source>
</evidence>
<evidence type="ECO:0000256" key="11">
    <source>
        <dbReference type="ARBA" id="ARBA00022840"/>
    </source>
</evidence>
<comment type="subcellular location">
    <subcellularLocation>
        <location evidence="2">Cytoplasm</location>
    </subcellularLocation>
</comment>
<reference evidence="19" key="1">
    <citation type="submission" date="2017-09" db="EMBL/GenBank/DDBJ databases">
        <title>Depth-based differentiation of microbial function through sediment-hosted aquifers and enrichment of novel symbionts in the deep terrestrial subsurface.</title>
        <authorList>
            <person name="Probst A.J."/>
            <person name="Ladd B."/>
            <person name="Jarett J.K."/>
            <person name="Geller-Mcgrath D.E."/>
            <person name="Sieber C.M.K."/>
            <person name="Emerson J.B."/>
            <person name="Anantharaman K."/>
            <person name="Thomas B.C."/>
            <person name="Malmstrom R."/>
            <person name="Stieglmeier M."/>
            <person name="Klingl A."/>
            <person name="Woyke T."/>
            <person name="Ryan C.M."/>
            <person name="Banfield J.F."/>
        </authorList>
    </citation>
    <scope>NUCLEOTIDE SEQUENCE [LARGE SCALE GENOMIC DNA]</scope>
</reference>
<dbReference type="GO" id="GO:0004826">
    <property type="term" value="F:phenylalanine-tRNA ligase activity"/>
    <property type="evidence" value="ECO:0007669"/>
    <property type="project" value="UniProtKB-EC"/>
</dbReference>
<keyword evidence="7" id="KW-0963">Cytoplasm</keyword>
<evidence type="ECO:0000313" key="18">
    <source>
        <dbReference type="EMBL" id="PIV12626.1"/>
    </source>
</evidence>
<dbReference type="AlphaFoldDB" id="A0A2M7BY79"/>
<dbReference type="PROSITE" id="PS50862">
    <property type="entry name" value="AA_TRNA_LIGASE_II"/>
    <property type="match status" value="1"/>
</dbReference>
<dbReference type="NCBIfam" id="TIGR00468">
    <property type="entry name" value="pheS"/>
    <property type="match status" value="1"/>
</dbReference>
<dbReference type="CDD" id="cd00496">
    <property type="entry name" value="PheRS_alpha_core"/>
    <property type="match status" value="1"/>
</dbReference>
<evidence type="ECO:0000256" key="7">
    <source>
        <dbReference type="ARBA" id="ARBA00022490"/>
    </source>
</evidence>
<comment type="catalytic activity">
    <reaction evidence="16">
        <text>tRNA(Phe) + L-phenylalanine + ATP = L-phenylalanyl-tRNA(Phe) + AMP + diphosphate + H(+)</text>
        <dbReference type="Rhea" id="RHEA:19413"/>
        <dbReference type="Rhea" id="RHEA-COMP:9668"/>
        <dbReference type="Rhea" id="RHEA-COMP:9699"/>
        <dbReference type="ChEBI" id="CHEBI:15378"/>
        <dbReference type="ChEBI" id="CHEBI:30616"/>
        <dbReference type="ChEBI" id="CHEBI:33019"/>
        <dbReference type="ChEBI" id="CHEBI:58095"/>
        <dbReference type="ChEBI" id="CHEBI:78442"/>
        <dbReference type="ChEBI" id="CHEBI:78531"/>
        <dbReference type="ChEBI" id="CHEBI:456215"/>
        <dbReference type="EC" id="6.1.1.20"/>
    </reaction>
</comment>
<comment type="caution">
    <text evidence="18">The sequence shown here is derived from an EMBL/GenBank/DDBJ whole genome shotgun (WGS) entry which is preliminary data.</text>
</comment>
<dbReference type="Pfam" id="PF02912">
    <property type="entry name" value="Phe_tRNA-synt_N"/>
    <property type="match status" value="1"/>
</dbReference>
<dbReference type="PANTHER" id="PTHR11538">
    <property type="entry name" value="PHENYLALANYL-TRNA SYNTHETASE"/>
    <property type="match status" value="1"/>
</dbReference>
<dbReference type="InterPro" id="IPR004529">
    <property type="entry name" value="Phe-tRNA-synth_IIc_asu"/>
</dbReference>
<dbReference type="PANTHER" id="PTHR11538:SF41">
    <property type="entry name" value="PHENYLALANINE--TRNA LIGASE, MITOCHONDRIAL"/>
    <property type="match status" value="1"/>
</dbReference>
<dbReference type="GO" id="GO:0005737">
    <property type="term" value="C:cytoplasm"/>
    <property type="evidence" value="ECO:0007669"/>
    <property type="project" value="UniProtKB-SubCell"/>
</dbReference>
<sequence length="299" mass="34425">SLGKLSKTRRIKIGKEANEIKNFIKQKIEQRLKKLSPLGISAKEEKLLDVTVPGKKPSLGHLHPLTQVKKEIEKIFQGLGFSIVEGPEIETEWYNFDALNIPKEHPARDLWDTFWLQNNKKIQNLLLRTHTTPVDVRYMEKNNPPLRIIVPGRCFRHEATDASHDVQFYQVDGLMVGKDISVANFKAVIENFFQEFFKRDLKIRMRPSFFPFTEPSFEIDISCLVCQGKGCSACSQTGWMEMMGAGMLHPNVFKACKLNPKNWQGFAFGVGLDRLAMMKYKIGDIRLFYNGDLRVLEQF</sequence>
<evidence type="ECO:0000256" key="16">
    <source>
        <dbReference type="ARBA" id="ARBA00049255"/>
    </source>
</evidence>
<dbReference type="GO" id="GO:0005524">
    <property type="term" value="F:ATP binding"/>
    <property type="evidence" value="ECO:0007669"/>
    <property type="project" value="UniProtKB-KW"/>
</dbReference>
<dbReference type="InterPro" id="IPR006195">
    <property type="entry name" value="aa-tRNA-synth_II"/>
</dbReference>
<dbReference type="Pfam" id="PF01409">
    <property type="entry name" value="tRNA-synt_2d"/>
    <property type="match status" value="1"/>
</dbReference>
<evidence type="ECO:0000256" key="6">
    <source>
        <dbReference type="ARBA" id="ARBA00015409"/>
    </source>
</evidence>
<evidence type="ECO:0000256" key="1">
    <source>
        <dbReference type="ARBA" id="ARBA00001946"/>
    </source>
</evidence>
<evidence type="ECO:0000313" key="19">
    <source>
        <dbReference type="Proteomes" id="UP000230324"/>
    </source>
</evidence>